<organism evidence="1 2">
    <name type="scientific">Candidatus Nitrosocosmicus franklandianus</name>
    <dbReference type="NCBI Taxonomy" id="1798806"/>
    <lineage>
        <taxon>Archaea</taxon>
        <taxon>Nitrososphaerota</taxon>
        <taxon>Nitrososphaeria</taxon>
        <taxon>Nitrososphaerales</taxon>
        <taxon>Nitrososphaeraceae</taxon>
        <taxon>Candidatus Nitrosocosmicus</taxon>
    </lineage>
</organism>
<dbReference type="AlphaFoldDB" id="A0A484ICL0"/>
<dbReference type="Proteomes" id="UP000294299">
    <property type="component" value="Chromosome NFRAN"/>
</dbReference>
<sequence length="45" mass="5279">MTGFYTAEELFFVAIASINCLFDIKKIQISSLLRYYWNLIVNESL</sequence>
<dbReference type="KEGG" id="nfn:NFRAN_2224"/>
<reference evidence="1 2" key="1">
    <citation type="submission" date="2019-02" db="EMBL/GenBank/DDBJ databases">
        <authorList>
            <person name="Lehtovirta-Morley E L."/>
        </authorList>
    </citation>
    <scope>NUCLEOTIDE SEQUENCE [LARGE SCALE GENOMIC DNA]</scope>
    <source>
        <strain evidence="1">NFRAN1</strain>
    </source>
</reference>
<evidence type="ECO:0000313" key="2">
    <source>
        <dbReference type="Proteomes" id="UP000294299"/>
    </source>
</evidence>
<keyword evidence="2" id="KW-1185">Reference proteome</keyword>
<protein>
    <submittedName>
        <fullName evidence="1">Uncharacterized protein</fullName>
    </submittedName>
</protein>
<name>A0A484ICL0_9ARCH</name>
<dbReference type="EMBL" id="LR216287">
    <property type="protein sequence ID" value="VFJ14546.1"/>
    <property type="molecule type" value="Genomic_DNA"/>
</dbReference>
<evidence type="ECO:0000313" key="1">
    <source>
        <dbReference type="EMBL" id="VFJ14546.1"/>
    </source>
</evidence>
<proteinExistence type="predicted"/>
<gene>
    <name evidence="1" type="ORF">NFRAN_2224</name>
</gene>
<accession>A0A484ICL0</accession>